<keyword evidence="3" id="KW-1185">Reference proteome</keyword>
<dbReference type="Proteomes" id="UP000297853">
    <property type="component" value="Unassembled WGS sequence"/>
</dbReference>
<evidence type="ECO:0000256" key="1">
    <source>
        <dbReference type="SAM" id="MobiDB-lite"/>
    </source>
</evidence>
<comment type="caution">
    <text evidence="2">The sequence shown here is derived from an EMBL/GenBank/DDBJ whole genome shotgun (WGS) entry which is preliminary data.</text>
</comment>
<proteinExistence type="predicted"/>
<reference evidence="2 3" key="1">
    <citation type="submission" date="2019-03" db="EMBL/GenBank/DDBJ databases">
        <title>Genomics of glacier-inhabiting Cryobacterium strains.</title>
        <authorList>
            <person name="Liu Q."/>
            <person name="Xin Y.-H."/>
        </authorList>
    </citation>
    <scope>NUCLEOTIDE SEQUENCE [LARGE SCALE GENOMIC DNA]</scope>
    <source>
        <strain evidence="2 3">TMT1-23-1</strain>
    </source>
</reference>
<name>A0ABY2JBA1_9MICO</name>
<dbReference type="EMBL" id="SOGQ01000029">
    <property type="protein sequence ID" value="TFD02105.1"/>
    <property type="molecule type" value="Genomic_DNA"/>
</dbReference>
<feature type="region of interest" description="Disordered" evidence="1">
    <location>
        <begin position="187"/>
        <end position="208"/>
    </location>
</feature>
<gene>
    <name evidence="2" type="ORF">E3T28_06200</name>
</gene>
<evidence type="ECO:0000313" key="2">
    <source>
        <dbReference type="EMBL" id="TFD02105.1"/>
    </source>
</evidence>
<accession>A0ABY2JBA1</accession>
<evidence type="ECO:0000313" key="3">
    <source>
        <dbReference type="Proteomes" id="UP000297853"/>
    </source>
</evidence>
<dbReference type="Pfam" id="PF13376">
    <property type="entry name" value="OmdA"/>
    <property type="match status" value="1"/>
</dbReference>
<sequence>MVAHSDKPVLLFVSVTDWEAWLEANLHHEGIRLQLRKKRSAAPGITHPQALEIALCFGWIDGQVSSLDDDYFLQAFTSRRPRSVWSQINRDAAQALIAEGRMRAAGLAEVNRAQSDGRWDAAYRQKKSEVPADLQAALDASPAAAEFFRALTAQNRFAILFRLDAAKRAETRATKIATYIGMLGRGETLHPQKPRATPAGETSLDASL</sequence>
<organism evidence="2 3">
    <name type="scientific">Cryobacterium sinapicolor</name>
    <dbReference type="NCBI Taxonomy" id="1259236"/>
    <lineage>
        <taxon>Bacteria</taxon>
        <taxon>Bacillati</taxon>
        <taxon>Actinomycetota</taxon>
        <taxon>Actinomycetes</taxon>
        <taxon>Micrococcales</taxon>
        <taxon>Microbacteriaceae</taxon>
        <taxon>Cryobacterium</taxon>
    </lineage>
</organism>
<protein>
    <submittedName>
        <fullName evidence="2">Bacteriocin-protection protein, YdeI/OmpD-associated family</fullName>
    </submittedName>
</protein>